<dbReference type="EMBL" id="KU500638">
    <property type="protein sequence ID" value="AMB49179.1"/>
    <property type="molecule type" value="Genomic_DNA"/>
</dbReference>
<feature type="domain" description="Large ribosomal subunit protein uL6 alpha-beta" evidence="7">
    <location>
        <begin position="11"/>
        <end position="81"/>
    </location>
</feature>
<dbReference type="GO" id="GO:0005840">
    <property type="term" value="C:ribosome"/>
    <property type="evidence" value="ECO:0007669"/>
    <property type="project" value="UniProtKB-KW"/>
</dbReference>
<reference evidence="8" key="1">
    <citation type="submission" date="2016-01" db="EMBL/GenBank/DDBJ databases">
        <title>The complete plastid genome of Sargassum thunbergii (Fucales, Phaeophyceae).</title>
        <authorList>
            <person name="Yang J.H."/>
        </authorList>
    </citation>
    <scope>NUCLEOTIDE SEQUENCE</scope>
</reference>
<dbReference type="InterPro" id="IPR036789">
    <property type="entry name" value="Ribosomal_uL6-like_a/b-dom_sf"/>
</dbReference>
<dbReference type="FunFam" id="3.90.930.12:FF:000002">
    <property type="entry name" value="50S ribosomal protein L6"/>
    <property type="match status" value="1"/>
</dbReference>
<keyword evidence="4 6" id="KW-0689">Ribosomal protein</keyword>
<keyword evidence="2" id="KW-0699">rRNA-binding</keyword>
<dbReference type="RefSeq" id="YP_009227429.1">
    <property type="nucleotide sequence ID" value="NC_029134.1"/>
</dbReference>
<dbReference type="GO" id="GO:0019843">
    <property type="term" value="F:rRNA binding"/>
    <property type="evidence" value="ECO:0007669"/>
    <property type="project" value="UniProtKB-KW"/>
</dbReference>
<evidence type="ECO:0000256" key="2">
    <source>
        <dbReference type="ARBA" id="ARBA00022730"/>
    </source>
</evidence>
<dbReference type="Gene3D" id="3.90.930.12">
    <property type="entry name" value="Ribosomal protein L6, alpha-beta domain"/>
    <property type="match status" value="2"/>
</dbReference>
<organism evidence="8">
    <name type="scientific">Sargassum thunbergii</name>
    <dbReference type="NCBI Taxonomy" id="127542"/>
    <lineage>
        <taxon>Eukaryota</taxon>
        <taxon>Sar</taxon>
        <taxon>Stramenopiles</taxon>
        <taxon>Ochrophyta</taxon>
        <taxon>PX clade</taxon>
        <taxon>Phaeophyceae</taxon>
        <taxon>Fucales</taxon>
        <taxon>Sargassaceae</taxon>
        <taxon>Sargassum</taxon>
    </lineage>
</organism>
<dbReference type="AlphaFoldDB" id="A0A0Y0KGY8"/>
<dbReference type="GO" id="GO:1990904">
    <property type="term" value="C:ribonucleoprotein complex"/>
    <property type="evidence" value="ECO:0007669"/>
    <property type="project" value="UniProtKB-KW"/>
</dbReference>
<dbReference type="GO" id="GO:0006412">
    <property type="term" value="P:translation"/>
    <property type="evidence" value="ECO:0007669"/>
    <property type="project" value="InterPro"/>
</dbReference>
<dbReference type="PANTHER" id="PTHR11655:SF14">
    <property type="entry name" value="LARGE RIBOSOMAL SUBUNIT PROTEIN UL6M"/>
    <property type="match status" value="1"/>
</dbReference>
<dbReference type="HAMAP" id="MF_01365_B">
    <property type="entry name" value="Ribosomal_uL6_B"/>
    <property type="match status" value="1"/>
</dbReference>
<dbReference type="InterPro" id="IPR000702">
    <property type="entry name" value="Ribosomal_uL6-like"/>
</dbReference>
<dbReference type="GeneID" id="26831001"/>
<evidence type="ECO:0000256" key="4">
    <source>
        <dbReference type="ARBA" id="ARBA00022980"/>
    </source>
</evidence>
<dbReference type="GO" id="GO:0003735">
    <property type="term" value="F:structural constituent of ribosome"/>
    <property type="evidence" value="ECO:0007669"/>
    <property type="project" value="InterPro"/>
</dbReference>
<protein>
    <submittedName>
        <fullName evidence="8">Ribosomal protein L6</fullName>
    </submittedName>
</protein>
<geneLocation type="plastid" evidence="8"/>
<name>A0A0Y0KGY8_9PHAE</name>
<dbReference type="InterPro" id="IPR019906">
    <property type="entry name" value="Ribosomal_uL6_bac-type"/>
</dbReference>
<dbReference type="PROSITE" id="PS00525">
    <property type="entry name" value="RIBOSOMAL_L6_1"/>
    <property type="match status" value="1"/>
</dbReference>
<dbReference type="PRINTS" id="PR00059">
    <property type="entry name" value="RIBOSOMALL6"/>
</dbReference>
<dbReference type="SUPFAM" id="SSF56053">
    <property type="entry name" value="Ribosomal protein L6"/>
    <property type="match status" value="2"/>
</dbReference>
<gene>
    <name evidence="8" type="primary">rpl6</name>
</gene>
<keyword evidence="5 6" id="KW-0687">Ribonucleoprotein</keyword>
<dbReference type="InterPro" id="IPR020040">
    <property type="entry name" value="Ribosomal_uL6_a/b-dom"/>
</dbReference>
<dbReference type="PIRSF" id="PIRSF002162">
    <property type="entry name" value="Ribosomal_L6"/>
    <property type="match status" value="1"/>
</dbReference>
<evidence type="ECO:0000256" key="3">
    <source>
        <dbReference type="ARBA" id="ARBA00022884"/>
    </source>
</evidence>
<evidence type="ECO:0000256" key="1">
    <source>
        <dbReference type="ARBA" id="ARBA00009356"/>
    </source>
</evidence>
<dbReference type="NCBIfam" id="TIGR03654">
    <property type="entry name" value="L6_bact"/>
    <property type="match status" value="1"/>
</dbReference>
<feature type="domain" description="Large ribosomal subunit protein uL6 alpha-beta" evidence="7">
    <location>
        <begin position="91"/>
        <end position="164"/>
    </location>
</feature>
<dbReference type="Pfam" id="PF00347">
    <property type="entry name" value="Ribosomal_L6"/>
    <property type="match status" value="2"/>
</dbReference>
<dbReference type="PANTHER" id="PTHR11655">
    <property type="entry name" value="60S/50S RIBOSOMAL PROTEIN L6/L9"/>
    <property type="match status" value="1"/>
</dbReference>
<keyword evidence="8" id="KW-0934">Plastid</keyword>
<dbReference type="InterPro" id="IPR002358">
    <property type="entry name" value="Ribosomal_uL6_CS"/>
</dbReference>
<accession>A0A0Y0KGY8</accession>
<evidence type="ECO:0000256" key="5">
    <source>
        <dbReference type="ARBA" id="ARBA00023274"/>
    </source>
</evidence>
<evidence type="ECO:0000313" key="8">
    <source>
        <dbReference type="EMBL" id="AMB49179.1"/>
    </source>
</evidence>
<comment type="similarity">
    <text evidence="1 6">Belongs to the universal ribosomal protein uL6 family.</text>
</comment>
<keyword evidence="3" id="KW-0694">RNA-binding</keyword>
<evidence type="ECO:0000256" key="6">
    <source>
        <dbReference type="RuleBase" id="RU003869"/>
    </source>
</evidence>
<evidence type="ECO:0000259" key="7">
    <source>
        <dbReference type="Pfam" id="PF00347"/>
    </source>
</evidence>
<sequence length="178" mass="19749">MSRIGKLPIKVPSNVQVEIKKQMINISGPHGKLFRKISDSILVEMNENLIIITKANNTKIANQLYGLTRTLINNMVIGVSQKFTHTLLLQGVGYRAQVSDTNLILNLGYSHPILIPIPVGIDIKIEKNIVITITGFDKELVGQLGATIRSKRPPEPYKGKGILYKNEIIKRKIGKSGK</sequence>
<proteinExistence type="inferred from homology"/>